<keyword evidence="8 10" id="KW-0472">Membrane</keyword>
<dbReference type="Proteomes" id="UP000592181">
    <property type="component" value="Unassembled WGS sequence"/>
</dbReference>
<name>A0A852XGU2_9MICO</name>
<evidence type="ECO:0000256" key="5">
    <source>
        <dbReference type="ARBA" id="ARBA00022692"/>
    </source>
</evidence>
<evidence type="ECO:0000256" key="9">
    <source>
        <dbReference type="ARBA" id="ARBA00023285"/>
    </source>
</evidence>
<comment type="subunit">
    <text evidence="10">Forms an energy-coupling factor (ECF) transporter complex composed of an ATP-binding protein (A component, CbiO), a transmembrane protein (T component, CbiQ) and 2 possible substrate-capture proteins (S components, CbiM and CbiN) of unknown stoichimetry.</text>
</comment>
<keyword evidence="7 10" id="KW-0406">Ion transport</keyword>
<reference evidence="11 12" key="1">
    <citation type="submission" date="2020-07" db="EMBL/GenBank/DDBJ databases">
        <title>Sequencing the genomes of 1000 actinobacteria strains.</title>
        <authorList>
            <person name="Klenk H.-P."/>
        </authorList>
    </citation>
    <scope>NUCLEOTIDE SEQUENCE [LARGE SCALE GENOMIC DNA]</scope>
    <source>
        <strain evidence="11 12">DSM 24723</strain>
    </source>
</reference>
<dbReference type="GO" id="GO:0015087">
    <property type="term" value="F:cobalt ion transmembrane transporter activity"/>
    <property type="evidence" value="ECO:0007669"/>
    <property type="project" value="UniProtKB-UniRule"/>
</dbReference>
<comment type="function">
    <text evidence="10">Part of the energy-coupling factor (ECF) transporter complex CbiMNOQ involved in cobalt import.</text>
</comment>
<dbReference type="PANTHER" id="PTHR38662">
    <property type="entry name" value="COBALT TRANSPORT PROTEIN CBIN"/>
    <property type="match status" value="1"/>
</dbReference>
<dbReference type="HAMAP" id="MF_00330">
    <property type="entry name" value="CbiN"/>
    <property type="match status" value="1"/>
</dbReference>
<keyword evidence="12" id="KW-1185">Reference proteome</keyword>
<keyword evidence="1 10" id="KW-0171">Cobalt transport</keyword>
<evidence type="ECO:0000256" key="4">
    <source>
        <dbReference type="ARBA" id="ARBA00022573"/>
    </source>
</evidence>
<comment type="caution">
    <text evidence="11">The sequence shown here is derived from an EMBL/GenBank/DDBJ whole genome shotgun (WGS) entry which is preliminary data.</text>
</comment>
<evidence type="ECO:0000256" key="3">
    <source>
        <dbReference type="ARBA" id="ARBA00022475"/>
    </source>
</evidence>
<keyword evidence="3 10" id="KW-1003">Cell membrane</keyword>
<evidence type="ECO:0000313" key="11">
    <source>
        <dbReference type="EMBL" id="NYG37631.1"/>
    </source>
</evidence>
<sequence>MRETRPLSKGVVWALLALAALVVAIALVLGARAAAGEEEPFGGTDAAVTEQIEEDGHEPWFEPIIAPAGGEIESGLFALQAGLGGIVLGYAFGVLRERRLRGDGDVDGAGDMDRDG</sequence>
<organism evidence="11 12">
    <name type="scientific">Janibacter alkaliphilus</name>
    <dbReference type="NCBI Taxonomy" id="1069963"/>
    <lineage>
        <taxon>Bacteria</taxon>
        <taxon>Bacillati</taxon>
        <taxon>Actinomycetota</taxon>
        <taxon>Actinomycetes</taxon>
        <taxon>Micrococcales</taxon>
        <taxon>Intrasporangiaceae</taxon>
        <taxon>Janibacter</taxon>
    </lineage>
</organism>
<evidence type="ECO:0000256" key="1">
    <source>
        <dbReference type="ARBA" id="ARBA00022426"/>
    </source>
</evidence>
<keyword evidence="2 10" id="KW-0813">Transport</keyword>
<dbReference type="AlphaFoldDB" id="A0A852XGU2"/>
<evidence type="ECO:0000256" key="2">
    <source>
        <dbReference type="ARBA" id="ARBA00022448"/>
    </source>
</evidence>
<dbReference type="NCBIfam" id="NF002780">
    <property type="entry name" value="PRK02898.1"/>
    <property type="match status" value="1"/>
</dbReference>
<dbReference type="UniPathway" id="UPA00148"/>
<dbReference type="Pfam" id="PF02553">
    <property type="entry name" value="CbiN"/>
    <property type="match status" value="1"/>
</dbReference>
<comment type="subcellular location">
    <subcellularLocation>
        <location evidence="10">Cell membrane</location>
        <topology evidence="10">Multi-pass membrane protein</topology>
    </subcellularLocation>
</comment>
<comment type="pathway">
    <text evidence="10">Cofactor biosynthesis; adenosylcobalamin biosynthesis.</text>
</comment>
<keyword evidence="5 10" id="KW-0812">Transmembrane</keyword>
<evidence type="ECO:0000256" key="7">
    <source>
        <dbReference type="ARBA" id="ARBA00023065"/>
    </source>
</evidence>
<dbReference type="PANTHER" id="PTHR38662:SF1">
    <property type="entry name" value="COBALT TRANSPORT PROTEIN CBIN"/>
    <property type="match status" value="1"/>
</dbReference>
<gene>
    <name evidence="10" type="primary">cbiN</name>
    <name evidence="11" type="ORF">BJY28_002100</name>
</gene>
<comment type="caution">
    <text evidence="10">Lacks conserved residue(s) required for the propagation of feature annotation.</text>
</comment>
<evidence type="ECO:0000256" key="8">
    <source>
        <dbReference type="ARBA" id="ARBA00023136"/>
    </source>
</evidence>
<evidence type="ECO:0000313" key="12">
    <source>
        <dbReference type="Proteomes" id="UP000592181"/>
    </source>
</evidence>
<evidence type="ECO:0000256" key="10">
    <source>
        <dbReference type="HAMAP-Rule" id="MF_00330"/>
    </source>
</evidence>
<protein>
    <recommendedName>
        <fullName evidence="10">Cobalt transport protein CbiN</fullName>
    </recommendedName>
    <alternativeName>
        <fullName evidence="10">Energy-coupling factor transporter probable substrate-capture protein CbiN</fullName>
        <shortName evidence="10">ECF transporter S component CbiN</shortName>
    </alternativeName>
</protein>
<feature type="transmembrane region" description="Helical" evidence="10">
    <location>
        <begin position="77"/>
        <end position="95"/>
    </location>
</feature>
<dbReference type="EMBL" id="JACBZX010000001">
    <property type="protein sequence ID" value="NYG37631.1"/>
    <property type="molecule type" value="Genomic_DNA"/>
</dbReference>
<dbReference type="InterPro" id="IPR003705">
    <property type="entry name" value="CbiN"/>
</dbReference>
<dbReference type="GO" id="GO:0005886">
    <property type="term" value="C:plasma membrane"/>
    <property type="evidence" value="ECO:0007669"/>
    <property type="project" value="UniProtKB-SubCell"/>
</dbReference>
<comment type="similarity">
    <text evidence="10">Belongs to the CbiN family.</text>
</comment>
<evidence type="ECO:0000256" key="6">
    <source>
        <dbReference type="ARBA" id="ARBA00022989"/>
    </source>
</evidence>
<keyword evidence="6 10" id="KW-1133">Transmembrane helix</keyword>
<keyword evidence="4 10" id="KW-0169">Cobalamin biosynthesis</keyword>
<keyword evidence="9 10" id="KW-0170">Cobalt</keyword>
<dbReference type="RefSeq" id="WP_179462970.1">
    <property type="nucleotide sequence ID" value="NZ_JACBZX010000001.1"/>
</dbReference>
<dbReference type="GO" id="GO:0009236">
    <property type="term" value="P:cobalamin biosynthetic process"/>
    <property type="evidence" value="ECO:0007669"/>
    <property type="project" value="UniProtKB-UniRule"/>
</dbReference>
<accession>A0A852XGU2</accession>
<proteinExistence type="inferred from homology"/>